<organism evidence="1 2">
    <name type="scientific">Peronosclerospora sorghi</name>
    <dbReference type="NCBI Taxonomy" id="230839"/>
    <lineage>
        <taxon>Eukaryota</taxon>
        <taxon>Sar</taxon>
        <taxon>Stramenopiles</taxon>
        <taxon>Oomycota</taxon>
        <taxon>Peronosporomycetes</taxon>
        <taxon>Peronosporales</taxon>
        <taxon>Peronosporaceae</taxon>
        <taxon>Peronosclerospora</taxon>
    </lineage>
</organism>
<dbReference type="Proteomes" id="UP001163321">
    <property type="component" value="Chromosome 1"/>
</dbReference>
<evidence type="ECO:0000313" key="1">
    <source>
        <dbReference type="EMBL" id="KAI9923217.1"/>
    </source>
</evidence>
<evidence type="ECO:0000313" key="2">
    <source>
        <dbReference type="Proteomes" id="UP001163321"/>
    </source>
</evidence>
<dbReference type="EMBL" id="CM047580">
    <property type="protein sequence ID" value="KAI9923217.1"/>
    <property type="molecule type" value="Genomic_DNA"/>
</dbReference>
<name>A0ACC0WXY3_9STRA</name>
<accession>A0ACC0WXY3</accession>
<gene>
    <name evidence="1" type="ORF">PsorP6_001898</name>
</gene>
<comment type="caution">
    <text evidence="1">The sequence shown here is derived from an EMBL/GenBank/DDBJ whole genome shotgun (WGS) entry which is preliminary data.</text>
</comment>
<sequence>MQIEHSVESSSNANALKALFLSSAIRNSFLVTEMLTTDLAEYLVSKGVLFREMHHVAGAAVRMAEDKNKALSALAFEELSTLHPKFEQDVLDVWNFDFSVERKDVTGGTGKSAVQQQIDSIKAWLS</sequence>
<protein>
    <submittedName>
        <fullName evidence="1">Uncharacterized protein</fullName>
    </submittedName>
</protein>
<keyword evidence="2" id="KW-1185">Reference proteome</keyword>
<reference evidence="1 2" key="1">
    <citation type="journal article" date="2022" name="bioRxiv">
        <title>The genome of the oomycete Peronosclerospora sorghi, a cosmopolitan pathogen of maize and sorghum, is inflated with dispersed pseudogenes.</title>
        <authorList>
            <person name="Fletcher K."/>
            <person name="Martin F."/>
            <person name="Isakeit T."/>
            <person name="Cavanaugh K."/>
            <person name="Magill C."/>
            <person name="Michelmore R."/>
        </authorList>
    </citation>
    <scope>NUCLEOTIDE SEQUENCE [LARGE SCALE GENOMIC DNA]</scope>
    <source>
        <strain evidence="1">P6</strain>
    </source>
</reference>
<proteinExistence type="predicted"/>